<evidence type="ECO:0000256" key="1">
    <source>
        <dbReference type="SAM" id="MobiDB-lite"/>
    </source>
</evidence>
<name>A0A836CZ65_SHEEP</name>
<sequence length="118" mass="13176">MSRIWLKKKSQSVDITAPGFNPLAGAGKQMPQASKPPAPKTPIIEEEQNNAANSQKHPSRRSELKRFYTIDSVKTSLRPAPLVAVFLLLADPLCEHEQNTFSMIADVEQMELTYLVEL</sequence>
<dbReference type="EMBL" id="JAEMGP010000009">
    <property type="protein sequence ID" value="KAG5205005.1"/>
    <property type="molecule type" value="Genomic_DNA"/>
</dbReference>
<feature type="compositionally biased region" description="Basic residues" evidence="1">
    <location>
        <begin position="1"/>
        <end position="10"/>
    </location>
</feature>
<evidence type="ECO:0000313" key="2">
    <source>
        <dbReference type="EMBL" id="KAG5205005.1"/>
    </source>
</evidence>
<comment type="caution">
    <text evidence="2">The sequence shown here is derived from an EMBL/GenBank/DDBJ whole genome shotgun (WGS) entry which is preliminary data.</text>
</comment>
<reference evidence="2 3" key="1">
    <citation type="submission" date="2020-12" db="EMBL/GenBank/DDBJ databases">
        <title>De novo assembly of Tibetan sheep genome.</title>
        <authorList>
            <person name="Li X."/>
        </authorList>
    </citation>
    <scope>NUCLEOTIDE SEQUENCE [LARGE SCALE GENOMIC DNA]</scope>
    <source>
        <tissue evidence="2">Heart</tissue>
    </source>
</reference>
<gene>
    <name evidence="2" type="ORF">JEQ12_019450</name>
</gene>
<dbReference type="Proteomes" id="UP000664991">
    <property type="component" value="Unassembled WGS sequence"/>
</dbReference>
<accession>A0A836CZ65</accession>
<evidence type="ECO:0000313" key="3">
    <source>
        <dbReference type="Proteomes" id="UP000664991"/>
    </source>
</evidence>
<proteinExistence type="predicted"/>
<feature type="region of interest" description="Disordered" evidence="1">
    <location>
        <begin position="1"/>
        <end position="42"/>
    </location>
</feature>
<organism evidence="2 3">
    <name type="scientific">Ovis aries</name>
    <name type="common">Sheep</name>
    <dbReference type="NCBI Taxonomy" id="9940"/>
    <lineage>
        <taxon>Eukaryota</taxon>
        <taxon>Metazoa</taxon>
        <taxon>Chordata</taxon>
        <taxon>Craniata</taxon>
        <taxon>Vertebrata</taxon>
        <taxon>Euteleostomi</taxon>
        <taxon>Mammalia</taxon>
        <taxon>Eutheria</taxon>
        <taxon>Laurasiatheria</taxon>
        <taxon>Artiodactyla</taxon>
        <taxon>Ruminantia</taxon>
        <taxon>Pecora</taxon>
        <taxon>Bovidae</taxon>
        <taxon>Caprinae</taxon>
        <taxon>Ovis</taxon>
    </lineage>
</organism>
<dbReference type="AlphaFoldDB" id="A0A836CZ65"/>
<protein>
    <submittedName>
        <fullName evidence="2">Uncharacterized protein</fullName>
    </submittedName>
</protein>